<dbReference type="EMBL" id="CP001014">
    <property type="protein sequence ID" value="ACB40409.1"/>
    <property type="molecule type" value="Genomic_DNA"/>
</dbReference>
<accession>B1Y9I0</accession>
<organism evidence="1 2">
    <name type="scientific">Pyrobaculum neutrophilum (strain DSM 2338 / JCM 9278 / NBRC 100436 / V24Sta)</name>
    <name type="common">Thermoproteus neutrophilus</name>
    <dbReference type="NCBI Taxonomy" id="444157"/>
    <lineage>
        <taxon>Archaea</taxon>
        <taxon>Thermoproteota</taxon>
        <taxon>Thermoprotei</taxon>
        <taxon>Thermoproteales</taxon>
        <taxon>Thermoproteaceae</taxon>
        <taxon>Pyrobaculum</taxon>
    </lineage>
</organism>
<gene>
    <name evidence="1" type="ordered locus">Tneu_1484</name>
</gene>
<dbReference type="Proteomes" id="UP000001694">
    <property type="component" value="Chromosome"/>
</dbReference>
<dbReference type="HOGENOM" id="CLU_2056187_0_0_2"/>
<dbReference type="STRING" id="444157.Tneu_1484"/>
<keyword evidence="2" id="KW-1185">Reference proteome</keyword>
<protein>
    <submittedName>
        <fullName evidence="1">Uncharacterized protein</fullName>
    </submittedName>
</protein>
<dbReference type="eggNOG" id="arCOG05592">
    <property type="taxonomic scope" value="Archaea"/>
</dbReference>
<dbReference type="AlphaFoldDB" id="B1Y9I0"/>
<proteinExistence type="predicted"/>
<reference evidence="1" key="1">
    <citation type="submission" date="2008-03" db="EMBL/GenBank/DDBJ databases">
        <title>Complete sequence of Thermoproteus neutrophilus V24Sta.</title>
        <authorList>
            <consortium name="US DOE Joint Genome Institute"/>
            <person name="Copeland A."/>
            <person name="Lucas S."/>
            <person name="Lapidus A."/>
            <person name="Glavina del Rio T."/>
            <person name="Dalin E."/>
            <person name="Tice H."/>
            <person name="Bruce D."/>
            <person name="Goodwin L."/>
            <person name="Pitluck S."/>
            <person name="Sims D."/>
            <person name="Brettin T."/>
            <person name="Detter J.C."/>
            <person name="Han C."/>
            <person name="Kuske C.R."/>
            <person name="Schmutz J."/>
            <person name="Larimer F."/>
            <person name="Land M."/>
            <person name="Hauser L."/>
            <person name="Kyrpides N."/>
            <person name="Mikhailova N."/>
            <person name="Biddle J.F."/>
            <person name="Zhang Z."/>
            <person name="Fitz-Gibbon S.T."/>
            <person name="Lowe T.M."/>
            <person name="Saltikov C."/>
            <person name="House C.H."/>
            <person name="Richardson P."/>
        </authorList>
    </citation>
    <scope>NUCLEOTIDE SEQUENCE [LARGE SCALE GENOMIC DNA]</scope>
    <source>
        <strain evidence="1">V24Sta</strain>
    </source>
</reference>
<dbReference type="KEGG" id="tne:Tneu_1484"/>
<evidence type="ECO:0000313" key="1">
    <source>
        <dbReference type="EMBL" id="ACB40409.1"/>
    </source>
</evidence>
<evidence type="ECO:0000313" key="2">
    <source>
        <dbReference type="Proteomes" id="UP000001694"/>
    </source>
</evidence>
<name>B1Y9I0_PYRNV</name>
<sequence>MELNAGFVAPRFFVYPGYKSVEDEPKIRQMIYKGLKELETEIRKRMLNSDNVEELGRALKAVNMIAVKVKSPSGKISSKKDIEQIDAVIFDKMNTMLSALSSKDYGLLLSAVSELEKLVTRRNSLFS</sequence>